<dbReference type="EMBL" id="OBEH01000001">
    <property type="protein sequence ID" value="SNY94603.1"/>
    <property type="molecule type" value="Genomic_DNA"/>
</dbReference>
<comment type="function">
    <text evidence="2 7">Catalyzes the formation of N(7)-methylguanine at position 46 (m7G46) in tRNA.</text>
</comment>
<evidence type="ECO:0000256" key="5">
    <source>
        <dbReference type="ARBA" id="ARBA00022691"/>
    </source>
</evidence>
<dbReference type="PANTHER" id="PTHR23417">
    <property type="entry name" value="3-DEOXY-D-MANNO-OCTULOSONIC-ACID TRANSFERASE/TRNA GUANINE-N 7 - -METHYLTRANSFERASE"/>
    <property type="match status" value="1"/>
</dbReference>
<dbReference type="InterPro" id="IPR003358">
    <property type="entry name" value="tRNA_(Gua-N-7)_MeTrfase_Trmb"/>
</dbReference>
<dbReference type="InterPro" id="IPR029063">
    <property type="entry name" value="SAM-dependent_MTases_sf"/>
</dbReference>
<comment type="catalytic activity">
    <reaction evidence="1 7">
        <text>guanosine(46) in tRNA + S-adenosyl-L-methionine = N(7)-methylguanosine(46) in tRNA + S-adenosyl-L-homocysteine</text>
        <dbReference type="Rhea" id="RHEA:42708"/>
        <dbReference type="Rhea" id="RHEA-COMP:10188"/>
        <dbReference type="Rhea" id="RHEA-COMP:10189"/>
        <dbReference type="ChEBI" id="CHEBI:57856"/>
        <dbReference type="ChEBI" id="CHEBI:59789"/>
        <dbReference type="ChEBI" id="CHEBI:74269"/>
        <dbReference type="ChEBI" id="CHEBI:74480"/>
        <dbReference type="EC" id="2.1.1.33"/>
    </reaction>
</comment>
<dbReference type="Proteomes" id="UP000219048">
    <property type="component" value="Unassembled WGS sequence"/>
</dbReference>
<feature type="binding site" evidence="7">
    <location>
        <position position="75"/>
    </location>
    <ligand>
        <name>S-adenosyl-L-methionine</name>
        <dbReference type="ChEBI" id="CHEBI:59789"/>
    </ligand>
</feature>
<evidence type="ECO:0000256" key="3">
    <source>
        <dbReference type="ARBA" id="ARBA00022603"/>
    </source>
</evidence>
<dbReference type="HAMAP" id="MF_01057">
    <property type="entry name" value="tRNA_methyltr_TrmB"/>
    <property type="match status" value="1"/>
</dbReference>
<feature type="binding site" evidence="7">
    <location>
        <position position="50"/>
    </location>
    <ligand>
        <name>S-adenosyl-L-methionine</name>
        <dbReference type="ChEBI" id="CHEBI:59789"/>
    </ligand>
</feature>
<dbReference type="GO" id="GO:0008176">
    <property type="term" value="F:tRNA (guanine(46)-N7)-methyltransferase activity"/>
    <property type="evidence" value="ECO:0007669"/>
    <property type="project" value="UniProtKB-UniRule"/>
</dbReference>
<dbReference type="PANTHER" id="PTHR23417:SF14">
    <property type="entry name" value="PENTACOTRIPEPTIDE-REPEAT REGION OF PRORP DOMAIN-CONTAINING PROTEIN"/>
    <property type="match status" value="1"/>
</dbReference>
<dbReference type="InterPro" id="IPR055361">
    <property type="entry name" value="tRNA_methyltr_TrmB_bact"/>
</dbReference>
<sequence length="222" mass="25704">MGSKNKLKRFKENETFSNVVQPKREEILEGFQLKGKWNDFFKNDHPIVLELGCGKGEYTVGLAQRNPNKNYIGIDIKGARFWRGAKSAQEEDLGNAAFLRAQIELVDLLFAENEVDEIWITFPDPQIKYKRTKHRMTNPVFLKKYQQILKPTGVVHLKTDSEFMHGYTLGLLQGQGNEVLYSNHDVYKNAGSPPEVLEIQTFYENQYLDKGKPITYIQFRIN</sequence>
<dbReference type="UniPathway" id="UPA00989"/>
<accession>A0A285MD35</accession>
<dbReference type="EC" id="2.1.1.33" evidence="7"/>
<comment type="pathway">
    <text evidence="7">tRNA modification; N(7)-methylguanine-tRNA biosynthesis.</text>
</comment>
<feature type="binding site" evidence="7">
    <location>
        <position position="128"/>
    </location>
    <ligand>
        <name>substrate</name>
    </ligand>
</feature>
<comment type="caution">
    <text evidence="7">Lacks conserved residue(s) required for the propagation of feature annotation.</text>
</comment>
<evidence type="ECO:0000256" key="1">
    <source>
        <dbReference type="ARBA" id="ARBA00000142"/>
    </source>
</evidence>
<evidence type="ECO:0000256" key="7">
    <source>
        <dbReference type="HAMAP-Rule" id="MF_01057"/>
    </source>
</evidence>
<gene>
    <name evidence="7" type="primary">trmB</name>
    <name evidence="8" type="ORF">SAMN06265377_0263</name>
</gene>
<dbReference type="SUPFAM" id="SSF53335">
    <property type="entry name" value="S-adenosyl-L-methionine-dependent methyltransferases"/>
    <property type="match status" value="1"/>
</dbReference>
<feature type="binding site" evidence="7">
    <location>
        <begin position="201"/>
        <end position="204"/>
    </location>
    <ligand>
        <name>substrate</name>
    </ligand>
</feature>
<proteinExistence type="inferred from homology"/>
<keyword evidence="4 7" id="KW-0808">Transferase</keyword>
<evidence type="ECO:0000256" key="4">
    <source>
        <dbReference type="ARBA" id="ARBA00022679"/>
    </source>
</evidence>
<feature type="binding site" evidence="7">
    <location>
        <position position="124"/>
    </location>
    <ligand>
        <name>S-adenosyl-L-methionine</name>
        <dbReference type="ChEBI" id="CHEBI:59789"/>
    </ligand>
</feature>
<dbReference type="NCBIfam" id="NF001080">
    <property type="entry name" value="PRK00121.2-2"/>
    <property type="match status" value="1"/>
</dbReference>
<dbReference type="OrthoDB" id="9802090at2"/>
<dbReference type="GO" id="GO:0043527">
    <property type="term" value="C:tRNA methyltransferase complex"/>
    <property type="evidence" value="ECO:0007669"/>
    <property type="project" value="TreeGrafter"/>
</dbReference>
<dbReference type="PROSITE" id="PS51625">
    <property type="entry name" value="SAM_MT_TRMB"/>
    <property type="match status" value="1"/>
</dbReference>
<evidence type="ECO:0000256" key="6">
    <source>
        <dbReference type="ARBA" id="ARBA00022694"/>
    </source>
</evidence>
<dbReference type="Pfam" id="PF02390">
    <property type="entry name" value="Methyltransf_4"/>
    <property type="match status" value="1"/>
</dbReference>
<dbReference type="CDD" id="cd02440">
    <property type="entry name" value="AdoMet_MTases"/>
    <property type="match status" value="1"/>
</dbReference>
<dbReference type="NCBIfam" id="TIGR00091">
    <property type="entry name" value="tRNA (guanosine(46)-N7)-methyltransferase TrmB"/>
    <property type="match status" value="1"/>
</dbReference>
<comment type="similarity">
    <text evidence="7">Belongs to the class I-like SAM-binding methyltransferase superfamily. TrmB family.</text>
</comment>
<keyword evidence="5 7" id="KW-0949">S-adenosyl-L-methionine</keyword>
<dbReference type="Gene3D" id="3.40.50.150">
    <property type="entry name" value="Vaccinia Virus protein VP39"/>
    <property type="match status" value="1"/>
</dbReference>
<keyword evidence="3 7" id="KW-0489">Methyltransferase</keyword>
<dbReference type="RefSeq" id="WP_097043920.1">
    <property type="nucleotide sequence ID" value="NZ_OBEH01000001.1"/>
</dbReference>
<evidence type="ECO:0000256" key="2">
    <source>
        <dbReference type="ARBA" id="ARBA00003015"/>
    </source>
</evidence>
<reference evidence="9" key="1">
    <citation type="submission" date="2017-09" db="EMBL/GenBank/DDBJ databases">
        <authorList>
            <person name="Varghese N."/>
            <person name="Submissions S."/>
        </authorList>
    </citation>
    <scope>NUCLEOTIDE SEQUENCE [LARGE SCALE GENOMIC DNA]</scope>
    <source>
        <strain evidence="9">DSM 25885</strain>
    </source>
</reference>
<organism evidence="8 9">
    <name type="scientific">Flagellimonas pacifica</name>
    <dbReference type="NCBI Taxonomy" id="1247520"/>
    <lineage>
        <taxon>Bacteria</taxon>
        <taxon>Pseudomonadati</taxon>
        <taxon>Bacteroidota</taxon>
        <taxon>Flavobacteriia</taxon>
        <taxon>Flavobacteriales</taxon>
        <taxon>Flavobacteriaceae</taxon>
        <taxon>Flagellimonas</taxon>
    </lineage>
</organism>
<evidence type="ECO:0000313" key="9">
    <source>
        <dbReference type="Proteomes" id="UP000219048"/>
    </source>
</evidence>
<keyword evidence="6 7" id="KW-0819">tRNA processing</keyword>
<name>A0A285MD35_9FLAO</name>
<protein>
    <recommendedName>
        <fullName evidence="7">tRNA (guanine-N(7)-)-methyltransferase</fullName>
        <ecNumber evidence="7">2.1.1.33</ecNumber>
    </recommendedName>
    <alternativeName>
        <fullName evidence="7">tRNA (guanine(46)-N(7))-methyltransferase</fullName>
    </alternativeName>
    <alternativeName>
        <fullName evidence="7">tRNA(m7G46)-methyltransferase</fullName>
    </alternativeName>
</protein>
<feature type="binding site" evidence="7">
    <location>
        <position position="160"/>
    </location>
    <ligand>
        <name>substrate</name>
    </ligand>
</feature>
<keyword evidence="9" id="KW-1185">Reference proteome</keyword>
<evidence type="ECO:0000313" key="8">
    <source>
        <dbReference type="EMBL" id="SNY94603.1"/>
    </source>
</evidence>
<dbReference type="AlphaFoldDB" id="A0A285MD35"/>